<accession>A0A1G9FAI6</accession>
<dbReference type="STRING" id="633440.SAMN05421869_119156"/>
<protein>
    <recommendedName>
        <fullName evidence="3">FXSXX-COOH protein</fullName>
    </recommendedName>
</protein>
<evidence type="ECO:0008006" key="3">
    <source>
        <dbReference type="Google" id="ProtNLM"/>
    </source>
</evidence>
<gene>
    <name evidence="1" type="ORF">SAMN05421869_119156</name>
</gene>
<dbReference type="AlphaFoldDB" id="A0A1G9FAI6"/>
<dbReference type="RefSeq" id="WP_176993563.1">
    <property type="nucleotide sequence ID" value="NZ_FNDJ01000019.1"/>
</dbReference>
<proteinExistence type="predicted"/>
<dbReference type="EMBL" id="FNDJ01000019">
    <property type="protein sequence ID" value="SDK85404.1"/>
    <property type="molecule type" value="Genomic_DNA"/>
</dbReference>
<evidence type="ECO:0000313" key="1">
    <source>
        <dbReference type="EMBL" id="SDK85404.1"/>
    </source>
</evidence>
<evidence type="ECO:0000313" key="2">
    <source>
        <dbReference type="Proteomes" id="UP000199202"/>
    </source>
</evidence>
<sequence>MDDDNATGLIDLSTIDLDDLRFQERHALRRAWTRLAEDADGAVAGFQSAAV</sequence>
<dbReference type="Proteomes" id="UP000199202">
    <property type="component" value="Unassembled WGS sequence"/>
</dbReference>
<reference evidence="1 2" key="1">
    <citation type="submission" date="2016-10" db="EMBL/GenBank/DDBJ databases">
        <authorList>
            <person name="de Groot N.N."/>
        </authorList>
    </citation>
    <scope>NUCLEOTIDE SEQUENCE [LARGE SCALE GENOMIC DNA]</scope>
    <source>
        <strain evidence="1 2">CGMCC 4.6533</strain>
    </source>
</reference>
<name>A0A1G9FAI6_9ACTN</name>
<organism evidence="1 2">
    <name type="scientific">Nonomuraea jiangxiensis</name>
    <dbReference type="NCBI Taxonomy" id="633440"/>
    <lineage>
        <taxon>Bacteria</taxon>
        <taxon>Bacillati</taxon>
        <taxon>Actinomycetota</taxon>
        <taxon>Actinomycetes</taxon>
        <taxon>Streptosporangiales</taxon>
        <taxon>Streptosporangiaceae</taxon>
        <taxon>Nonomuraea</taxon>
    </lineage>
</organism>
<keyword evidence="2" id="KW-1185">Reference proteome</keyword>